<dbReference type="AlphaFoldDB" id="A0AA87Z7T0"/>
<reference evidence="1" key="1">
    <citation type="submission" date="2023-07" db="EMBL/GenBank/DDBJ databases">
        <title>draft genome sequence of fig (Ficus carica).</title>
        <authorList>
            <person name="Takahashi T."/>
            <person name="Nishimura K."/>
        </authorList>
    </citation>
    <scope>NUCLEOTIDE SEQUENCE</scope>
</reference>
<dbReference type="EMBL" id="BTGU01001653">
    <property type="protein sequence ID" value="GMN27155.1"/>
    <property type="molecule type" value="Genomic_DNA"/>
</dbReference>
<keyword evidence="2" id="KW-1185">Reference proteome</keyword>
<evidence type="ECO:0000313" key="2">
    <source>
        <dbReference type="Proteomes" id="UP001187192"/>
    </source>
</evidence>
<sequence length="48" mass="5770">MVDEIEAPRGEVKRLCDLDSQIPEEEIWTHPVEELVPYQLDPKHWREL</sequence>
<name>A0AA87Z7T0_FICCA</name>
<comment type="caution">
    <text evidence="1">The sequence shown here is derived from an EMBL/GenBank/DDBJ whole genome shotgun (WGS) entry which is preliminary data.</text>
</comment>
<accession>A0AA87Z7T0</accession>
<organism evidence="1 2">
    <name type="scientific">Ficus carica</name>
    <name type="common">Common fig</name>
    <dbReference type="NCBI Taxonomy" id="3494"/>
    <lineage>
        <taxon>Eukaryota</taxon>
        <taxon>Viridiplantae</taxon>
        <taxon>Streptophyta</taxon>
        <taxon>Embryophyta</taxon>
        <taxon>Tracheophyta</taxon>
        <taxon>Spermatophyta</taxon>
        <taxon>Magnoliopsida</taxon>
        <taxon>eudicotyledons</taxon>
        <taxon>Gunneridae</taxon>
        <taxon>Pentapetalae</taxon>
        <taxon>rosids</taxon>
        <taxon>fabids</taxon>
        <taxon>Rosales</taxon>
        <taxon>Moraceae</taxon>
        <taxon>Ficeae</taxon>
        <taxon>Ficus</taxon>
    </lineage>
</organism>
<evidence type="ECO:0000313" key="1">
    <source>
        <dbReference type="EMBL" id="GMN27155.1"/>
    </source>
</evidence>
<protein>
    <submittedName>
        <fullName evidence="1">Uncharacterized protein</fullName>
    </submittedName>
</protein>
<proteinExistence type="predicted"/>
<dbReference type="Proteomes" id="UP001187192">
    <property type="component" value="Unassembled WGS sequence"/>
</dbReference>
<gene>
    <name evidence="1" type="ORF">TIFTF001_040986</name>
</gene>